<dbReference type="AlphaFoldDB" id="A0A5M3VYV5"/>
<dbReference type="Pfam" id="PF01391">
    <property type="entry name" value="Collagen"/>
    <property type="match status" value="1"/>
</dbReference>
<dbReference type="InterPro" id="IPR008160">
    <property type="entry name" value="Collagen"/>
</dbReference>
<accession>A0A5M3VYV5</accession>
<dbReference type="EMBL" id="BLAD01000055">
    <property type="protein sequence ID" value="GES02057.1"/>
    <property type="molecule type" value="Genomic_DNA"/>
</dbReference>
<sequence>MGATGPAGADGSTGPAGPAGATGATGPAGATGAAGPTGATGPAGADGSTGPAGPTGATGPAGPALCSAEKWGVIGRNTSGTPNAVNRVGPDGRSSTSNPAADVPPPYGIGSLGIIVGDGTDKIAFGNETNFAELPINDLTTLKYWVYAGTNSMSGVSLPGINIEADPNVGSVDDTTLVYLPDSSISPSAPAVRLPNTWQQYDASAAGSKWYATGATGSLINCTLITPCSFADLKTALPDAVITYSLGFSKSSGNAFIGAVDGLQVNNTVYDFEPYGVRKTTP</sequence>
<evidence type="ECO:0008006" key="4">
    <source>
        <dbReference type="Google" id="ProtNLM"/>
    </source>
</evidence>
<gene>
    <name evidence="2" type="ORF">Acor_41220</name>
</gene>
<name>A0A5M3VYV5_9ACTN</name>
<evidence type="ECO:0000313" key="3">
    <source>
        <dbReference type="Proteomes" id="UP000334990"/>
    </source>
</evidence>
<evidence type="ECO:0000313" key="2">
    <source>
        <dbReference type="EMBL" id="GES02057.1"/>
    </source>
</evidence>
<dbReference type="PANTHER" id="PTHR24637">
    <property type="entry name" value="COLLAGEN"/>
    <property type="match status" value="1"/>
</dbReference>
<organism evidence="2 3">
    <name type="scientific">Acrocarpospora corrugata</name>
    <dbReference type="NCBI Taxonomy" id="35763"/>
    <lineage>
        <taxon>Bacteria</taxon>
        <taxon>Bacillati</taxon>
        <taxon>Actinomycetota</taxon>
        <taxon>Actinomycetes</taxon>
        <taxon>Streptosporangiales</taxon>
        <taxon>Streptosporangiaceae</taxon>
        <taxon>Acrocarpospora</taxon>
    </lineage>
</organism>
<reference evidence="2 3" key="1">
    <citation type="submission" date="2019-10" db="EMBL/GenBank/DDBJ databases">
        <title>Whole genome shotgun sequence of Acrocarpospora corrugata NBRC 13972.</title>
        <authorList>
            <person name="Ichikawa N."/>
            <person name="Kimura A."/>
            <person name="Kitahashi Y."/>
            <person name="Komaki H."/>
            <person name="Oguchi A."/>
        </authorList>
    </citation>
    <scope>NUCLEOTIDE SEQUENCE [LARGE SCALE GENOMIC DNA]</scope>
    <source>
        <strain evidence="2 3">NBRC 13972</strain>
    </source>
</reference>
<comment type="caution">
    <text evidence="2">The sequence shown here is derived from an EMBL/GenBank/DDBJ whole genome shotgun (WGS) entry which is preliminary data.</text>
</comment>
<evidence type="ECO:0000256" key="1">
    <source>
        <dbReference type="SAM" id="MobiDB-lite"/>
    </source>
</evidence>
<feature type="compositionally biased region" description="Low complexity" evidence="1">
    <location>
        <begin position="1"/>
        <end position="64"/>
    </location>
</feature>
<feature type="region of interest" description="Disordered" evidence="1">
    <location>
        <begin position="1"/>
        <end position="104"/>
    </location>
</feature>
<proteinExistence type="predicted"/>
<dbReference type="PANTHER" id="PTHR24637:SF421">
    <property type="entry name" value="CUTICLE COLLAGEN DPY-2"/>
    <property type="match status" value="1"/>
</dbReference>
<protein>
    <recommendedName>
        <fullName evidence="4">Collagen-like protein</fullName>
    </recommendedName>
</protein>
<keyword evidence="3" id="KW-1185">Reference proteome</keyword>
<dbReference type="Proteomes" id="UP000334990">
    <property type="component" value="Unassembled WGS sequence"/>
</dbReference>